<reference evidence="1" key="1">
    <citation type="journal article" date="2020" name="Stud. Mycol.">
        <title>101 Dothideomycetes genomes: a test case for predicting lifestyles and emergence of pathogens.</title>
        <authorList>
            <person name="Haridas S."/>
            <person name="Albert R."/>
            <person name="Binder M."/>
            <person name="Bloem J."/>
            <person name="Labutti K."/>
            <person name="Salamov A."/>
            <person name="Andreopoulos B."/>
            <person name="Baker S."/>
            <person name="Barry K."/>
            <person name="Bills G."/>
            <person name="Bluhm B."/>
            <person name="Cannon C."/>
            <person name="Castanera R."/>
            <person name="Culley D."/>
            <person name="Daum C."/>
            <person name="Ezra D."/>
            <person name="Gonzalez J."/>
            <person name="Henrissat B."/>
            <person name="Kuo A."/>
            <person name="Liang C."/>
            <person name="Lipzen A."/>
            <person name="Lutzoni F."/>
            <person name="Magnuson J."/>
            <person name="Mondo S."/>
            <person name="Nolan M."/>
            <person name="Ohm R."/>
            <person name="Pangilinan J."/>
            <person name="Park H.-J."/>
            <person name="Ramirez L."/>
            <person name="Alfaro M."/>
            <person name="Sun H."/>
            <person name="Tritt A."/>
            <person name="Yoshinaga Y."/>
            <person name="Zwiers L.-H."/>
            <person name="Turgeon B."/>
            <person name="Goodwin S."/>
            <person name="Spatafora J."/>
            <person name="Crous P."/>
            <person name="Grigoriev I."/>
        </authorList>
    </citation>
    <scope>NUCLEOTIDE SEQUENCE</scope>
    <source>
        <strain evidence="1">HMLAC05119</strain>
    </source>
</reference>
<protein>
    <submittedName>
        <fullName evidence="1">Uncharacterized protein</fullName>
    </submittedName>
</protein>
<keyword evidence="2" id="KW-1185">Reference proteome</keyword>
<proteinExistence type="predicted"/>
<sequence length="87" mass="9947">MPRSIGSLLHSAYLLLSQCIYRWILGRFSVKLLGCLVRRLQQGTGQDDSKCLQITILPSNNETKSSQKTQQALWLFSPRNTRTYGME</sequence>
<dbReference type="Proteomes" id="UP000800096">
    <property type="component" value="Unassembled WGS sequence"/>
</dbReference>
<organism evidence="1 2">
    <name type="scientific">Ampelomyces quisqualis</name>
    <name type="common">Powdery mildew agent</name>
    <dbReference type="NCBI Taxonomy" id="50730"/>
    <lineage>
        <taxon>Eukaryota</taxon>
        <taxon>Fungi</taxon>
        <taxon>Dikarya</taxon>
        <taxon>Ascomycota</taxon>
        <taxon>Pezizomycotina</taxon>
        <taxon>Dothideomycetes</taxon>
        <taxon>Pleosporomycetidae</taxon>
        <taxon>Pleosporales</taxon>
        <taxon>Pleosporineae</taxon>
        <taxon>Phaeosphaeriaceae</taxon>
        <taxon>Ampelomyces</taxon>
    </lineage>
</organism>
<dbReference type="AlphaFoldDB" id="A0A6A5QNE3"/>
<accession>A0A6A5QNE3</accession>
<gene>
    <name evidence="1" type="ORF">BDU57DRAFT_516213</name>
</gene>
<name>A0A6A5QNE3_AMPQU</name>
<dbReference type="EMBL" id="ML979135">
    <property type="protein sequence ID" value="KAF1916226.1"/>
    <property type="molecule type" value="Genomic_DNA"/>
</dbReference>
<evidence type="ECO:0000313" key="2">
    <source>
        <dbReference type="Proteomes" id="UP000800096"/>
    </source>
</evidence>
<evidence type="ECO:0000313" key="1">
    <source>
        <dbReference type="EMBL" id="KAF1916226.1"/>
    </source>
</evidence>